<proteinExistence type="predicted"/>
<evidence type="ECO:0000313" key="1">
    <source>
        <dbReference type="EMBL" id="KAK1922377.1"/>
    </source>
</evidence>
<comment type="caution">
    <text evidence="1">The sequence shown here is derived from an EMBL/GenBank/DDBJ whole genome shotgun (WGS) entry which is preliminary data.</text>
</comment>
<evidence type="ECO:0000313" key="2">
    <source>
        <dbReference type="Proteomes" id="UP001182556"/>
    </source>
</evidence>
<reference evidence="1" key="1">
    <citation type="submission" date="2023-02" db="EMBL/GenBank/DDBJ databases">
        <title>Identification and recombinant expression of a fungal hydrolase from Papiliotrema laurentii that hydrolyzes apple cutin and clears colloidal polyester polyurethane.</title>
        <authorList>
            <consortium name="DOE Joint Genome Institute"/>
            <person name="Roman V.A."/>
            <person name="Bojanowski C."/>
            <person name="Crable B.R."/>
            <person name="Wagner D.N."/>
            <person name="Hung C.S."/>
            <person name="Nadeau L.J."/>
            <person name="Schratz L."/>
            <person name="Haridas S."/>
            <person name="Pangilinan J."/>
            <person name="Lipzen A."/>
            <person name="Na H."/>
            <person name="Yan M."/>
            <person name="Ng V."/>
            <person name="Grigoriev I.V."/>
            <person name="Spatafora J.W."/>
            <person name="Barlow D."/>
            <person name="Biffinger J."/>
            <person name="Kelley-Loughnane N."/>
            <person name="Varaljay V.A."/>
            <person name="Crookes-Goodson W.J."/>
        </authorList>
    </citation>
    <scope>NUCLEOTIDE SEQUENCE</scope>
    <source>
        <strain evidence="1">5307AH</strain>
    </source>
</reference>
<keyword evidence="2" id="KW-1185">Reference proteome</keyword>
<gene>
    <name evidence="1" type="ORF">DB88DRAFT_473951</name>
</gene>
<organism evidence="1 2">
    <name type="scientific">Papiliotrema laurentii</name>
    <name type="common">Cryptococcus laurentii</name>
    <dbReference type="NCBI Taxonomy" id="5418"/>
    <lineage>
        <taxon>Eukaryota</taxon>
        <taxon>Fungi</taxon>
        <taxon>Dikarya</taxon>
        <taxon>Basidiomycota</taxon>
        <taxon>Agaricomycotina</taxon>
        <taxon>Tremellomycetes</taxon>
        <taxon>Tremellales</taxon>
        <taxon>Rhynchogastremaceae</taxon>
        <taxon>Papiliotrema</taxon>
    </lineage>
</organism>
<accession>A0AAD9FQC9</accession>
<dbReference type="EMBL" id="JAODAN010000008">
    <property type="protein sequence ID" value="KAK1922377.1"/>
    <property type="molecule type" value="Genomic_DNA"/>
</dbReference>
<dbReference type="AlphaFoldDB" id="A0AAD9FQC9"/>
<name>A0AAD9FQC9_PAPLA</name>
<dbReference type="Proteomes" id="UP001182556">
    <property type="component" value="Unassembled WGS sequence"/>
</dbReference>
<sequence length="257" mass="28681">MVPRRSILPSENEPITATRYLAALSSLRGGSAPPEWKVPIQAEAFPYLPNQKNHVEGFTKHQRECETDGKRWRAAMEAYSEGFVPCEDGIEEGDLISRTDTAVKCLKNALTLMRTRYDEVATVTRGWTREESIRWSDSFLGETQARNALSQDISYRLPNLESHEQKTNRSEPEDLDSGFLVLGVDGETKNQAWIGALSRVWNIHNRVVKLQSDFELPLCTCATIASQGAHARHQFPGSNQRSASSLQSAFGGLSLTD</sequence>
<protein>
    <submittedName>
        <fullName evidence="1">Uncharacterized protein</fullName>
    </submittedName>
</protein>